<comment type="caution">
    <text evidence="2">The sequence shown here is derived from an EMBL/GenBank/DDBJ whole genome shotgun (WGS) entry which is preliminary data.</text>
</comment>
<dbReference type="EMBL" id="QJVJ01000001">
    <property type="protein sequence ID" value="PYI57227.1"/>
    <property type="molecule type" value="Genomic_DNA"/>
</dbReference>
<dbReference type="AlphaFoldDB" id="A0A2V5KXM8"/>
<accession>A0A2V5KXM8</accession>
<evidence type="ECO:0000313" key="2">
    <source>
        <dbReference type="EMBL" id="PYI57227.1"/>
    </source>
</evidence>
<name>A0A2V5KXM8_9BACL</name>
<proteinExistence type="predicted"/>
<evidence type="ECO:0000313" key="3">
    <source>
        <dbReference type="Proteomes" id="UP000247476"/>
    </source>
</evidence>
<keyword evidence="3" id="KW-1185">Reference proteome</keyword>
<gene>
    <name evidence="2" type="ORF">DLM86_01935</name>
</gene>
<feature type="compositionally biased region" description="Acidic residues" evidence="1">
    <location>
        <begin position="99"/>
        <end position="112"/>
    </location>
</feature>
<feature type="region of interest" description="Disordered" evidence="1">
    <location>
        <begin position="14"/>
        <end position="129"/>
    </location>
</feature>
<protein>
    <submittedName>
        <fullName evidence="2">Uncharacterized protein</fullName>
    </submittedName>
</protein>
<dbReference type="Proteomes" id="UP000247476">
    <property type="component" value="Unassembled WGS sequence"/>
</dbReference>
<organism evidence="2 3">
    <name type="scientific">Paenibacillus flagellatus</name>
    <dbReference type="NCBI Taxonomy" id="2211139"/>
    <lineage>
        <taxon>Bacteria</taxon>
        <taxon>Bacillati</taxon>
        <taxon>Bacillota</taxon>
        <taxon>Bacilli</taxon>
        <taxon>Bacillales</taxon>
        <taxon>Paenibacillaceae</taxon>
        <taxon>Paenibacillus</taxon>
    </lineage>
</organism>
<evidence type="ECO:0000256" key="1">
    <source>
        <dbReference type="SAM" id="MobiDB-lite"/>
    </source>
</evidence>
<sequence length="212" mass="22603">MAENRYFAVVPALPAEPPEEESVLPVESGACLPAPADPDVGLPPEEPEEVPVVPEVDPEAGLFESEPEEPDEPLPAEPVDEPEEPVDPLVSAEPLEPLEPVEPDVPDFEESVEPPVELPPGLPDAGESTLVPPVSLFIAGSVPPEHPVSIAAPNTPTNKAMDHFFLIEHSPPWRFAARQSSFSKACASGNDGPPDAGCVRHVSVYRGEMNKR</sequence>
<reference evidence="2 3" key="1">
    <citation type="submission" date="2018-05" db="EMBL/GenBank/DDBJ databases">
        <title>Paenibacillus flagellatus sp. nov., isolated from selenium mineral soil.</title>
        <authorList>
            <person name="Dai X."/>
        </authorList>
    </citation>
    <scope>NUCLEOTIDE SEQUENCE [LARGE SCALE GENOMIC DNA]</scope>
    <source>
        <strain evidence="2 3">DXL2</strain>
    </source>
</reference>
<feature type="compositionally biased region" description="Acidic residues" evidence="1">
    <location>
        <begin position="65"/>
        <end position="86"/>
    </location>
</feature>